<feature type="transmembrane region" description="Helical" evidence="1">
    <location>
        <begin position="34"/>
        <end position="56"/>
    </location>
</feature>
<dbReference type="SUPFAM" id="SSF55073">
    <property type="entry name" value="Nucleotide cyclase"/>
    <property type="match status" value="1"/>
</dbReference>
<evidence type="ECO:0000313" key="4">
    <source>
        <dbReference type="EMBL" id="QBI01453.1"/>
    </source>
</evidence>
<name>A0ABX5RS96_9BURK</name>
<dbReference type="PANTHER" id="PTHR44757:SF2">
    <property type="entry name" value="BIOFILM ARCHITECTURE MAINTENANCE PROTEIN MBAA"/>
    <property type="match status" value="1"/>
</dbReference>
<keyword evidence="1" id="KW-0472">Membrane</keyword>
<feature type="domain" description="EAL" evidence="2">
    <location>
        <begin position="650"/>
        <end position="904"/>
    </location>
</feature>
<dbReference type="PROSITE" id="PS50887">
    <property type="entry name" value="GGDEF"/>
    <property type="match status" value="1"/>
</dbReference>
<dbReference type="PROSITE" id="PS50883">
    <property type="entry name" value="EAL"/>
    <property type="match status" value="1"/>
</dbReference>
<protein>
    <submittedName>
        <fullName evidence="4">EAL domain-containing protein</fullName>
    </submittedName>
</protein>
<dbReference type="SUPFAM" id="SSF141868">
    <property type="entry name" value="EAL domain-like"/>
    <property type="match status" value="1"/>
</dbReference>
<dbReference type="InterPro" id="IPR001633">
    <property type="entry name" value="EAL_dom"/>
</dbReference>
<dbReference type="Gene3D" id="3.20.20.450">
    <property type="entry name" value="EAL domain"/>
    <property type="match status" value="1"/>
</dbReference>
<dbReference type="CDD" id="cd12915">
    <property type="entry name" value="PDC2_DGC_like"/>
    <property type="match status" value="1"/>
</dbReference>
<feature type="domain" description="GGDEF" evidence="3">
    <location>
        <begin position="508"/>
        <end position="641"/>
    </location>
</feature>
<organism evidence="4 5">
    <name type="scientific">Pseudoduganella albidiflava</name>
    <dbReference type="NCBI Taxonomy" id="321983"/>
    <lineage>
        <taxon>Bacteria</taxon>
        <taxon>Pseudomonadati</taxon>
        <taxon>Pseudomonadota</taxon>
        <taxon>Betaproteobacteria</taxon>
        <taxon>Burkholderiales</taxon>
        <taxon>Oxalobacteraceae</taxon>
        <taxon>Telluria group</taxon>
        <taxon>Pseudoduganella</taxon>
    </lineage>
</organism>
<dbReference type="Gene3D" id="3.30.450.20">
    <property type="entry name" value="PAS domain"/>
    <property type="match status" value="3"/>
</dbReference>
<dbReference type="InterPro" id="IPR000160">
    <property type="entry name" value="GGDEF_dom"/>
</dbReference>
<dbReference type="InterPro" id="IPR052155">
    <property type="entry name" value="Biofilm_reg_signaling"/>
</dbReference>
<dbReference type="CDD" id="cd12914">
    <property type="entry name" value="PDC1_DGC_like"/>
    <property type="match status" value="1"/>
</dbReference>
<dbReference type="CDD" id="cd01948">
    <property type="entry name" value="EAL"/>
    <property type="match status" value="1"/>
</dbReference>
<dbReference type="Gene3D" id="3.30.70.270">
    <property type="match status" value="1"/>
</dbReference>
<dbReference type="SMART" id="SM00267">
    <property type="entry name" value="GGDEF"/>
    <property type="match status" value="1"/>
</dbReference>
<dbReference type="PANTHER" id="PTHR44757">
    <property type="entry name" value="DIGUANYLATE CYCLASE DGCP"/>
    <property type="match status" value="1"/>
</dbReference>
<evidence type="ECO:0000313" key="5">
    <source>
        <dbReference type="Proteomes" id="UP000292307"/>
    </source>
</evidence>
<dbReference type="SMART" id="SM00052">
    <property type="entry name" value="EAL"/>
    <property type="match status" value="1"/>
</dbReference>
<reference evidence="4 5" key="1">
    <citation type="submission" date="2019-02" db="EMBL/GenBank/DDBJ databases">
        <title>Draft Genome Sequences of Six Type Strains of the Genus Massilia.</title>
        <authorList>
            <person name="Miess H."/>
            <person name="Frediansyhah A."/>
            <person name="Gross H."/>
        </authorList>
    </citation>
    <scope>NUCLEOTIDE SEQUENCE [LARGE SCALE GENOMIC DNA]</scope>
    <source>
        <strain evidence="4 5">DSM 17472</strain>
    </source>
</reference>
<sequence length="908" mass="98597">MAPAYPAAAFFPGLTMPFRFASLRPPPWAALRPYLVFILLWPVAGLLIAGASWLFLLNNFNRELAAAELQVLAATLKVAQDGAAQSRANLGMIDQVLTMIRVQWQALDGAMKLDQFGKMADPAGMPLRISVFDADARLRMTNANGLWAADELARVAELPFFASQQLRAADDMFIGMPLPDRTRMRYMVRFSRKLLDRDGEFAGVAVVSIDPANLIADYDDGHLGSHGFLAAVGSDGTVRAFKLGEAFRRIQLLPPPLQQALTSSSGSAFVRGAEFGDGVGRYVGWQAVEGFPLMVLAGADQPHALALVRERERASRQTAVGASVALLIFVLVGMALSGRLALQRYRLTVAQDAYRKATEASTEGFFITAPVFGAGGRIVDYVTIDCNEQGAALSHSTREALIGKRVSALSREIPVEPAVALLAQAMEQGSAEGDIESTFGGETTCVRVKVRRSGDVLAVTLRDVTLERAHLSNLERKNFEDVLTGLPNRAWVGKCLPEAVARAQAGGRLLAVLFIDLDGFKAVNDTFGHAAGDELLRIVARRLKVAVRPGDHVARLGGDEFIVILENLNGTGEAAQVAARVLQAFHAGIAIGAGTASVGASVGISMCPGDAHDVDTLLRHADIAMYEVKTRGKNGYQFFDPAFYGAMRQRKQRERELQAAIAGNEFVMHYQVRVEAATQRVASLEALVRWNHPTAGLLYPDEFIPLAEETGMIVPLGELVVDSVCAQIAAWTRDGCAPVPVSINVSSRQFNERDMHALFLQSLERHGIPADRVEIELTESTMIRDPVRTSERLQAMHALGIRLLVDDFGTGYSSLSMLQQLDFDLLKVDKSFTHRLGGDGQGEILFTAIITMAHALGMKVVAEGVERPEQADLLARLQCDELQGYYIASPLDAVGVQHEIRRRQAAMH</sequence>
<dbReference type="Proteomes" id="UP000292307">
    <property type="component" value="Chromosome"/>
</dbReference>
<dbReference type="InterPro" id="IPR029787">
    <property type="entry name" value="Nucleotide_cyclase"/>
</dbReference>
<accession>A0ABX5RS96</accession>
<feature type="transmembrane region" description="Helical" evidence="1">
    <location>
        <begin position="319"/>
        <end position="342"/>
    </location>
</feature>
<gene>
    <name evidence="4" type="ORF">EYF70_11780</name>
</gene>
<dbReference type="EMBL" id="CP036401">
    <property type="protein sequence ID" value="QBI01453.1"/>
    <property type="molecule type" value="Genomic_DNA"/>
</dbReference>
<dbReference type="Pfam" id="PF00563">
    <property type="entry name" value="EAL"/>
    <property type="match status" value="1"/>
</dbReference>
<dbReference type="Pfam" id="PF00990">
    <property type="entry name" value="GGDEF"/>
    <property type="match status" value="1"/>
</dbReference>
<evidence type="ECO:0000256" key="1">
    <source>
        <dbReference type="SAM" id="Phobius"/>
    </source>
</evidence>
<keyword evidence="1" id="KW-1133">Transmembrane helix</keyword>
<proteinExistence type="predicted"/>
<evidence type="ECO:0000259" key="2">
    <source>
        <dbReference type="PROSITE" id="PS50883"/>
    </source>
</evidence>
<dbReference type="CDD" id="cd01949">
    <property type="entry name" value="GGDEF"/>
    <property type="match status" value="1"/>
</dbReference>
<dbReference type="InterPro" id="IPR043128">
    <property type="entry name" value="Rev_trsase/Diguanyl_cyclase"/>
</dbReference>
<keyword evidence="5" id="KW-1185">Reference proteome</keyword>
<dbReference type="NCBIfam" id="TIGR00254">
    <property type="entry name" value="GGDEF"/>
    <property type="match status" value="1"/>
</dbReference>
<keyword evidence="1" id="KW-0812">Transmembrane</keyword>
<evidence type="ECO:0000259" key="3">
    <source>
        <dbReference type="PROSITE" id="PS50887"/>
    </source>
</evidence>
<dbReference type="InterPro" id="IPR035919">
    <property type="entry name" value="EAL_sf"/>
</dbReference>